<feature type="domain" description="DUF6535" evidence="3">
    <location>
        <begin position="152"/>
        <end position="323"/>
    </location>
</feature>
<comment type="caution">
    <text evidence="4">The sequence shown here is derived from an EMBL/GenBank/DDBJ whole genome shotgun (WGS) entry which is preliminary data.</text>
</comment>
<organism evidence="4 5">
    <name type="scientific">Marasmius tenuissimus</name>
    <dbReference type="NCBI Taxonomy" id="585030"/>
    <lineage>
        <taxon>Eukaryota</taxon>
        <taxon>Fungi</taxon>
        <taxon>Dikarya</taxon>
        <taxon>Basidiomycota</taxon>
        <taxon>Agaricomycotina</taxon>
        <taxon>Agaricomycetes</taxon>
        <taxon>Agaricomycetidae</taxon>
        <taxon>Agaricales</taxon>
        <taxon>Marasmiineae</taxon>
        <taxon>Marasmiaceae</taxon>
        <taxon>Marasmius</taxon>
    </lineage>
</organism>
<proteinExistence type="predicted"/>
<keyword evidence="2" id="KW-0812">Transmembrane</keyword>
<dbReference type="EMBL" id="JBBXMP010000083">
    <property type="protein sequence ID" value="KAL0063374.1"/>
    <property type="molecule type" value="Genomic_DNA"/>
</dbReference>
<feature type="region of interest" description="Disordered" evidence="1">
    <location>
        <begin position="1"/>
        <end position="146"/>
    </location>
</feature>
<feature type="region of interest" description="Disordered" evidence="1">
    <location>
        <begin position="840"/>
        <end position="932"/>
    </location>
</feature>
<protein>
    <recommendedName>
        <fullName evidence="3">DUF6535 domain-containing protein</fullName>
    </recommendedName>
</protein>
<evidence type="ECO:0000256" key="1">
    <source>
        <dbReference type="SAM" id="MobiDB-lite"/>
    </source>
</evidence>
<keyword evidence="2" id="KW-0472">Membrane</keyword>
<feature type="transmembrane region" description="Helical" evidence="2">
    <location>
        <begin position="294"/>
        <end position="316"/>
    </location>
</feature>
<name>A0ABR2ZQU6_9AGAR</name>
<evidence type="ECO:0000259" key="3">
    <source>
        <dbReference type="Pfam" id="PF20153"/>
    </source>
</evidence>
<feature type="compositionally biased region" description="Basic and acidic residues" evidence="1">
    <location>
        <begin position="854"/>
        <end position="873"/>
    </location>
</feature>
<evidence type="ECO:0000313" key="5">
    <source>
        <dbReference type="Proteomes" id="UP001437256"/>
    </source>
</evidence>
<accession>A0ABR2ZQU6</accession>
<feature type="compositionally biased region" description="Polar residues" evidence="1">
    <location>
        <begin position="20"/>
        <end position="31"/>
    </location>
</feature>
<dbReference type="Proteomes" id="UP001437256">
    <property type="component" value="Unassembled WGS sequence"/>
</dbReference>
<dbReference type="Pfam" id="PF20153">
    <property type="entry name" value="DUF6535"/>
    <property type="match status" value="1"/>
</dbReference>
<dbReference type="InterPro" id="IPR045338">
    <property type="entry name" value="DUF6535"/>
</dbReference>
<keyword evidence="2" id="KW-1133">Transmembrane helix</keyword>
<sequence>MSSSTTPVRKRTRSPKKSPTPRTQSLGSSTADEPRSPPEHLTPRPVVTDGSQQEGSSGPIGYSETGTKPLDEMDPEVQDSGEALDPISAKEGVLPHATDKDEDESEGEVNTRDTGTKEQTPLDGSKTDNPTGNGDTADGGSNPIKPTLEKSWEVIMKEVTSLDDGLVGGWKEDIDTLLVFAGLFSAVVTAFTIESYQWLQEAPEDTAVTLLRQISQQMNGSTVSQPGPDEFTVSSSVVTINILWFMSLIIALVDALFALLCKQWLREHRRHTHTRTPSDALALRRLRTQSLEKWHVPTILASLPILLEIALFLFLAGLLELLRTRHAVLFKIATSIVVFTALFYLGTTITPTVDIIRQARQVTWELRHKRKDPGSWHSPVDFIMTLPPMEYMCPYKSPQAWAVFQVLRSLSRILLPLYDLERNTMCSISDWSSVDLELLQRSSIDLAPPFYELNAFHWLVSELRDSPHMIPHLRNILSTFPPHLVMPAIFDQWFFLPGRQWAVSDIEAALDPNTISFQGLTRAKDEFLHKKGNTDQFRRLLHWTNVSMNTSNDGGRNSSPPFSTPFETIDAIPDSDLCARLWGIYTEIVQSPTTLSYYLVPSMEDLTPYIIASSPDYALHLPTVTTTSSFVKSAAGHKFISNMHSTIVERGIHGCTFTQYYFNWLEAIDIVRRVHELPEDHFIIPGHFSLPLPKLRKTLNGPAPTDPKIDFGYLGSLSRDWGGAEVWHKGELVEILLGHINYPQSDAKLSHCPGESKISPLVMSSAGLELITFVNNCLAEERETYRYLCAFNLGTGWRDAIERVRTACPKLPPDHFKLIFHEGIDEPPASDERPLQLEAEAEAQAEDSSGSPRDVTDTGEVDRDEQMEGRSDSKPSPQPRPGEVDERGSLFEDAEQGSIPMQPVATANPASASVCNPAQGAMVGGPDADQNV</sequence>
<evidence type="ECO:0000256" key="2">
    <source>
        <dbReference type="SAM" id="Phobius"/>
    </source>
</evidence>
<gene>
    <name evidence="4" type="ORF">AAF712_009769</name>
</gene>
<reference evidence="4 5" key="1">
    <citation type="submission" date="2024-05" db="EMBL/GenBank/DDBJ databases">
        <title>A draft genome resource for the thread blight pathogen Marasmius tenuissimus strain MS-2.</title>
        <authorList>
            <person name="Yulfo-Soto G.E."/>
            <person name="Baruah I.K."/>
            <person name="Amoako-Attah I."/>
            <person name="Bukari Y."/>
            <person name="Meinhardt L.W."/>
            <person name="Bailey B.A."/>
            <person name="Cohen S.P."/>
        </authorList>
    </citation>
    <scope>NUCLEOTIDE SEQUENCE [LARGE SCALE GENOMIC DNA]</scope>
    <source>
        <strain evidence="4 5">MS-2</strain>
    </source>
</reference>
<evidence type="ECO:0000313" key="4">
    <source>
        <dbReference type="EMBL" id="KAL0063374.1"/>
    </source>
</evidence>
<keyword evidence="5" id="KW-1185">Reference proteome</keyword>
<feature type="compositionally biased region" description="Basic and acidic residues" evidence="1">
    <location>
        <begin position="32"/>
        <end position="42"/>
    </location>
</feature>
<feature type="transmembrane region" description="Helical" evidence="2">
    <location>
        <begin position="242"/>
        <end position="261"/>
    </location>
</feature>
<feature type="transmembrane region" description="Helical" evidence="2">
    <location>
        <begin position="328"/>
        <end position="347"/>
    </location>
</feature>